<proteinExistence type="predicted"/>
<reference evidence="2 3" key="1">
    <citation type="journal article" date="2016" name="Mol. Biol. Evol.">
        <title>Comparative Genomics of Early-Diverging Mushroom-Forming Fungi Provides Insights into the Origins of Lignocellulose Decay Capabilities.</title>
        <authorList>
            <person name="Nagy L.G."/>
            <person name="Riley R."/>
            <person name="Tritt A."/>
            <person name="Adam C."/>
            <person name="Daum C."/>
            <person name="Floudas D."/>
            <person name="Sun H."/>
            <person name="Yadav J.S."/>
            <person name="Pangilinan J."/>
            <person name="Larsson K.H."/>
            <person name="Matsuura K."/>
            <person name="Barry K."/>
            <person name="Labutti K."/>
            <person name="Kuo R."/>
            <person name="Ohm R.A."/>
            <person name="Bhattacharya S.S."/>
            <person name="Shirouzu T."/>
            <person name="Yoshinaga Y."/>
            <person name="Martin F.M."/>
            <person name="Grigoriev I.V."/>
            <person name="Hibbett D.S."/>
        </authorList>
    </citation>
    <scope>NUCLEOTIDE SEQUENCE [LARGE SCALE GENOMIC DNA]</scope>
    <source>
        <strain evidence="2 3">HHB12029</strain>
    </source>
</reference>
<dbReference type="Proteomes" id="UP000077266">
    <property type="component" value="Unassembled WGS sequence"/>
</dbReference>
<sequence length="190" mass="21937">MTDMKCHMTSWWILRARRHRRTSDSYTHAPYRPPPPTATWTARPRRRPCSKPSRTSSSSRGRASLARTRRLLLRPRRLRRVLRRTTLSRLGRARFISFSFTRPPTPPPRTLSSIHSMLSNRPAFTTAVHVLHHFGFFAQDLPSSSSSHSLFCPSFPWLNQVSADDLTVLNDVRKTERQQAAAIFAYSRSP</sequence>
<accession>A0A165D702</accession>
<organism evidence="2 3">
    <name type="scientific">Exidia glandulosa HHB12029</name>
    <dbReference type="NCBI Taxonomy" id="1314781"/>
    <lineage>
        <taxon>Eukaryota</taxon>
        <taxon>Fungi</taxon>
        <taxon>Dikarya</taxon>
        <taxon>Basidiomycota</taxon>
        <taxon>Agaricomycotina</taxon>
        <taxon>Agaricomycetes</taxon>
        <taxon>Auriculariales</taxon>
        <taxon>Exidiaceae</taxon>
        <taxon>Exidia</taxon>
    </lineage>
</organism>
<dbReference type="AlphaFoldDB" id="A0A165D702"/>
<dbReference type="EMBL" id="KV426249">
    <property type="protein sequence ID" value="KZV83911.1"/>
    <property type="molecule type" value="Genomic_DNA"/>
</dbReference>
<evidence type="ECO:0000313" key="2">
    <source>
        <dbReference type="EMBL" id="KZV83911.1"/>
    </source>
</evidence>
<dbReference type="InParanoid" id="A0A165D702"/>
<evidence type="ECO:0000313" key="3">
    <source>
        <dbReference type="Proteomes" id="UP000077266"/>
    </source>
</evidence>
<feature type="compositionally biased region" description="Low complexity" evidence="1">
    <location>
        <begin position="50"/>
        <end position="66"/>
    </location>
</feature>
<name>A0A165D702_EXIGL</name>
<protein>
    <submittedName>
        <fullName evidence="2">Uncharacterized protein</fullName>
    </submittedName>
</protein>
<evidence type="ECO:0000256" key="1">
    <source>
        <dbReference type="SAM" id="MobiDB-lite"/>
    </source>
</evidence>
<feature type="region of interest" description="Disordered" evidence="1">
    <location>
        <begin position="23"/>
        <end position="68"/>
    </location>
</feature>
<gene>
    <name evidence="2" type="ORF">EXIGLDRAFT_302113</name>
</gene>
<keyword evidence="3" id="KW-1185">Reference proteome</keyword>